<dbReference type="AlphaFoldDB" id="A0A0R0M5X3"/>
<dbReference type="Proteomes" id="UP000051530">
    <property type="component" value="Unassembled WGS sequence"/>
</dbReference>
<dbReference type="EMBL" id="LGUB01000070">
    <property type="protein sequence ID" value="KRH94471.1"/>
    <property type="molecule type" value="Genomic_DNA"/>
</dbReference>
<evidence type="ECO:0000313" key="2">
    <source>
        <dbReference type="Proteomes" id="UP000051530"/>
    </source>
</evidence>
<dbReference type="VEuPathDB" id="MicrosporidiaDB:M153_2470005156"/>
<sequence>MEIGNFDNVCVKTIISMFKRKPDQTGYCGSKKPAKLKKNDSKNRSGITRVCGDFIKTLNDCLERDKIFVLPLRGKKLERLAVKSSRRASVEHIKNAKPAHYCDDTGSQMSRCL</sequence>
<gene>
    <name evidence="1" type="ORF">M153_2470005156</name>
</gene>
<organism evidence="1 2">
    <name type="scientific">Pseudoloma neurophilia</name>
    <dbReference type="NCBI Taxonomy" id="146866"/>
    <lineage>
        <taxon>Eukaryota</taxon>
        <taxon>Fungi</taxon>
        <taxon>Fungi incertae sedis</taxon>
        <taxon>Microsporidia</taxon>
        <taxon>Pseudoloma</taxon>
    </lineage>
</organism>
<protein>
    <submittedName>
        <fullName evidence="1">Uncharacterized protein</fullName>
    </submittedName>
</protein>
<keyword evidence="2" id="KW-1185">Reference proteome</keyword>
<comment type="caution">
    <text evidence="1">The sequence shown here is derived from an EMBL/GenBank/DDBJ whole genome shotgun (WGS) entry which is preliminary data.</text>
</comment>
<name>A0A0R0M5X3_9MICR</name>
<reference evidence="1 2" key="1">
    <citation type="submission" date="2015-07" db="EMBL/GenBank/DDBJ databases">
        <title>The genome of Pseudoloma neurophilia, a relevant intracellular parasite of the zebrafish.</title>
        <authorList>
            <person name="Ndikumana S."/>
            <person name="Pelin A."/>
            <person name="Sanders J."/>
            <person name="Corradi N."/>
        </authorList>
    </citation>
    <scope>NUCLEOTIDE SEQUENCE [LARGE SCALE GENOMIC DNA]</scope>
    <source>
        <strain evidence="1 2">MK1</strain>
    </source>
</reference>
<accession>A0A0R0M5X3</accession>
<proteinExistence type="predicted"/>
<evidence type="ECO:0000313" key="1">
    <source>
        <dbReference type="EMBL" id="KRH94471.1"/>
    </source>
</evidence>